<feature type="domain" description="PDZ" evidence="7">
    <location>
        <begin position="61"/>
        <end position="141"/>
    </location>
</feature>
<keyword evidence="2 3" id="KW-0728">SH3 domain</keyword>
<protein>
    <submittedName>
        <fullName evidence="8">PDZ/DHR/GLGF domain protein</fullName>
    </submittedName>
</protein>
<dbReference type="InterPro" id="IPR027417">
    <property type="entry name" value="P-loop_NTPase"/>
</dbReference>
<dbReference type="Pfam" id="PF00595">
    <property type="entry name" value="PDZ"/>
    <property type="match status" value="1"/>
</dbReference>
<evidence type="ECO:0000313" key="8">
    <source>
        <dbReference type="EMBL" id="PIO62919.1"/>
    </source>
</evidence>
<dbReference type="OrthoDB" id="43580at2759"/>
<accession>A0A2G9TXZ5</accession>
<dbReference type="Gene3D" id="2.30.42.10">
    <property type="match status" value="1"/>
</dbReference>
<dbReference type="InterPro" id="IPR008145">
    <property type="entry name" value="GK/Ca_channel_bsu"/>
</dbReference>
<dbReference type="InterPro" id="IPR001452">
    <property type="entry name" value="SH3_domain"/>
</dbReference>
<dbReference type="SMART" id="SM00228">
    <property type="entry name" value="PDZ"/>
    <property type="match status" value="1"/>
</dbReference>
<dbReference type="Proteomes" id="UP000230423">
    <property type="component" value="Unassembled WGS sequence"/>
</dbReference>
<name>A0A2G9TXZ5_TELCI</name>
<dbReference type="Pfam" id="PF07653">
    <property type="entry name" value="SH3_2"/>
    <property type="match status" value="1"/>
</dbReference>
<evidence type="ECO:0000259" key="6">
    <source>
        <dbReference type="PROSITE" id="PS50052"/>
    </source>
</evidence>
<organism evidence="8 9">
    <name type="scientific">Teladorsagia circumcincta</name>
    <name type="common">Brown stomach worm</name>
    <name type="synonym">Ostertagia circumcincta</name>
    <dbReference type="NCBI Taxonomy" id="45464"/>
    <lineage>
        <taxon>Eukaryota</taxon>
        <taxon>Metazoa</taxon>
        <taxon>Ecdysozoa</taxon>
        <taxon>Nematoda</taxon>
        <taxon>Chromadorea</taxon>
        <taxon>Rhabditida</taxon>
        <taxon>Rhabditina</taxon>
        <taxon>Rhabditomorpha</taxon>
        <taxon>Strongyloidea</taxon>
        <taxon>Trichostrongylidae</taxon>
        <taxon>Teladorsagia</taxon>
    </lineage>
</organism>
<comment type="similarity">
    <text evidence="1">Belongs to the MAGUK family.</text>
</comment>
<dbReference type="PROSITE" id="PS50106">
    <property type="entry name" value="PDZ"/>
    <property type="match status" value="1"/>
</dbReference>
<feature type="region of interest" description="Disordered" evidence="4">
    <location>
        <begin position="1"/>
        <end position="35"/>
    </location>
</feature>
<feature type="domain" description="Guanylate kinase-like" evidence="6">
    <location>
        <begin position="295"/>
        <end position="438"/>
    </location>
</feature>
<dbReference type="InterPro" id="IPR035601">
    <property type="entry name" value="MPP5_SH3"/>
</dbReference>
<dbReference type="Gene3D" id="3.40.50.300">
    <property type="entry name" value="P-loop containing nucleotide triphosphate hydrolases"/>
    <property type="match status" value="2"/>
</dbReference>
<dbReference type="SMART" id="SM00326">
    <property type="entry name" value="SH3"/>
    <property type="match status" value="1"/>
</dbReference>
<evidence type="ECO:0000256" key="4">
    <source>
        <dbReference type="SAM" id="MobiDB-lite"/>
    </source>
</evidence>
<evidence type="ECO:0000256" key="1">
    <source>
        <dbReference type="ARBA" id="ARBA00007014"/>
    </source>
</evidence>
<sequence length="438" mass="49484">KNPLVKTFDMETIASSEASKPQPTPSSAELPQEKKDIESPAIANGTTTHNAKNPTEPNIHVVSLFKREDSYLGATVRNQDERIVIGRVVKGGIVEKTGLLNEGDELLEMNGIDLRGKNVTEICELLRMTSGEVSFVVSSSAEPRKKTTPSSSKVKHMRALFDYDPEDDIYVPCKELALKFQRGDILHVLSTEDENWWQAYREGDDHSQSLAGLIPSSSFHQQVVLYMDEIEKDEMPKCRTESRKKLQEVIRTLGRKSSKEVQRSADEPVGNSIGYHSDLLTYEEVVLHLARTDRKRPLVLCGPEGVGCLELRQQLLESDRDRLAGPVPYTTRPLRDGELDGIHYHFIPKQRFLDDSKAGKFVEYGEYEKHLYGTAAADIVNVIKRSKTCVLTLKAEKFGHLFDSIIVNTDFNKSLDEMKSILKRLETEPQWVPVEWTT</sequence>
<dbReference type="InterPro" id="IPR001478">
    <property type="entry name" value="PDZ"/>
</dbReference>
<reference evidence="8 9" key="1">
    <citation type="submission" date="2015-09" db="EMBL/GenBank/DDBJ databases">
        <title>Draft genome of the parasitic nematode Teladorsagia circumcincta isolate WARC Sus (inbred).</title>
        <authorList>
            <person name="Mitreva M."/>
        </authorList>
    </citation>
    <scope>NUCLEOTIDE SEQUENCE [LARGE SCALE GENOMIC DNA]</scope>
    <source>
        <strain evidence="8 9">S</strain>
    </source>
</reference>
<evidence type="ECO:0000259" key="7">
    <source>
        <dbReference type="PROSITE" id="PS50106"/>
    </source>
</evidence>
<feature type="domain" description="SH3" evidence="5">
    <location>
        <begin position="152"/>
        <end position="224"/>
    </location>
</feature>
<dbReference type="InterPro" id="IPR036028">
    <property type="entry name" value="SH3-like_dom_sf"/>
</dbReference>
<dbReference type="InterPro" id="IPR008144">
    <property type="entry name" value="Guanylate_kin-like_dom"/>
</dbReference>
<dbReference type="PROSITE" id="PS50052">
    <property type="entry name" value="GUANYLATE_KINASE_2"/>
    <property type="match status" value="1"/>
</dbReference>
<dbReference type="PROSITE" id="PS00856">
    <property type="entry name" value="GUANYLATE_KINASE_1"/>
    <property type="match status" value="1"/>
</dbReference>
<feature type="compositionally biased region" description="Polar residues" evidence="4">
    <location>
        <begin position="13"/>
        <end position="29"/>
    </location>
</feature>
<evidence type="ECO:0000256" key="3">
    <source>
        <dbReference type="PROSITE-ProRule" id="PRU00192"/>
    </source>
</evidence>
<dbReference type="CDD" id="cd12036">
    <property type="entry name" value="SH3_MPP5"/>
    <property type="match status" value="1"/>
</dbReference>
<evidence type="ECO:0000259" key="5">
    <source>
        <dbReference type="PROSITE" id="PS50002"/>
    </source>
</evidence>
<dbReference type="Gene3D" id="2.30.30.40">
    <property type="entry name" value="SH3 Domains"/>
    <property type="match status" value="1"/>
</dbReference>
<dbReference type="SMART" id="SM00072">
    <property type="entry name" value="GuKc"/>
    <property type="match status" value="1"/>
</dbReference>
<dbReference type="AlphaFoldDB" id="A0A2G9TXZ5"/>
<dbReference type="SUPFAM" id="SSF50156">
    <property type="entry name" value="PDZ domain-like"/>
    <property type="match status" value="1"/>
</dbReference>
<dbReference type="PANTHER" id="PTHR23122">
    <property type="entry name" value="MEMBRANE-ASSOCIATED GUANYLATE KINASE MAGUK"/>
    <property type="match status" value="1"/>
</dbReference>
<dbReference type="CDD" id="cd00071">
    <property type="entry name" value="GMPK"/>
    <property type="match status" value="1"/>
</dbReference>
<dbReference type="Pfam" id="PF00625">
    <property type="entry name" value="Guanylate_kin"/>
    <property type="match status" value="1"/>
</dbReference>
<evidence type="ECO:0000256" key="2">
    <source>
        <dbReference type="ARBA" id="ARBA00022443"/>
    </source>
</evidence>
<evidence type="ECO:0000313" key="9">
    <source>
        <dbReference type="Proteomes" id="UP000230423"/>
    </source>
</evidence>
<feature type="non-terminal residue" evidence="8">
    <location>
        <position position="1"/>
    </location>
</feature>
<keyword evidence="9" id="KW-1185">Reference proteome</keyword>
<dbReference type="SUPFAM" id="SSF50044">
    <property type="entry name" value="SH3-domain"/>
    <property type="match status" value="1"/>
</dbReference>
<dbReference type="SUPFAM" id="SSF52540">
    <property type="entry name" value="P-loop containing nucleoside triphosphate hydrolases"/>
    <property type="match status" value="1"/>
</dbReference>
<dbReference type="EMBL" id="KZ351512">
    <property type="protein sequence ID" value="PIO62919.1"/>
    <property type="molecule type" value="Genomic_DNA"/>
</dbReference>
<proteinExistence type="inferred from homology"/>
<gene>
    <name evidence="8" type="ORF">TELCIR_15502</name>
</gene>
<dbReference type="InterPro" id="IPR050716">
    <property type="entry name" value="MAGUK"/>
</dbReference>
<dbReference type="InterPro" id="IPR020590">
    <property type="entry name" value="Guanylate_kinase_CS"/>
</dbReference>
<dbReference type="InterPro" id="IPR036034">
    <property type="entry name" value="PDZ_sf"/>
</dbReference>
<dbReference type="PROSITE" id="PS50002">
    <property type="entry name" value="SH3"/>
    <property type="match status" value="1"/>
</dbReference>